<dbReference type="GO" id="GO:0006308">
    <property type="term" value="P:DNA catabolic process"/>
    <property type="evidence" value="ECO:0007669"/>
    <property type="project" value="UniProtKB-UniRule"/>
</dbReference>
<evidence type="ECO:0000256" key="3">
    <source>
        <dbReference type="ARBA" id="ARBA00022801"/>
    </source>
</evidence>
<evidence type="ECO:0000313" key="8">
    <source>
        <dbReference type="EMBL" id="KGF53035.1"/>
    </source>
</evidence>
<gene>
    <name evidence="8" type="ORF">HMPREF9302_01330</name>
</gene>
<sequence>MINNKKALSLKDLNELVAEAIHLQLHNTYWLEAELSQVNESRGHCYMEFIQKEETSNNIIARAAGRCWANKWLNIKAYFERITGQNIHAGMKIMVQVSAQFHVQYGFSWIIEDINPEYTLGDIMRRRNEIIAQLRAEGVFDLQKELYLSTFASRIAVISSRTAAGYGDFCNQLLNNDYGFSFHIELFQSAMQGERVEHDIIACLNDINDRQDEFDCVVIIRGGGATADLSCFDTLLLAENIANFPLPIITGIGHERDESVIDLVSFLKVKTPTAAAAFLIDRLNVTFSRILKAEESIHKNVYDRLKYEHTRINNLANRVPLLFSLVKTQQEKHLNMLLQKMINLMLTYIYGEQNKIDAYYSSLLSNVQHFLLNSKYNIELIEQRLKSVDPKRLLQRGYSITLCNGRLITDINQIKEDDVLTTTLFHGKVKSIVKKKHLNEKDKL</sequence>
<evidence type="ECO:0000313" key="9">
    <source>
        <dbReference type="Proteomes" id="UP000029614"/>
    </source>
</evidence>
<evidence type="ECO:0000259" key="6">
    <source>
        <dbReference type="Pfam" id="PF02601"/>
    </source>
</evidence>
<comment type="catalytic activity">
    <reaction evidence="5">
        <text>Exonucleolytic cleavage in either 5'- to 3'- or 3'- to 5'-direction to yield nucleoside 5'-phosphates.</text>
        <dbReference type="EC" id="3.1.11.6"/>
    </reaction>
</comment>
<keyword evidence="4 5" id="KW-0269">Exonuclease</keyword>
<reference evidence="8 9" key="1">
    <citation type="submission" date="2014-07" db="EMBL/GenBank/DDBJ databases">
        <authorList>
            <person name="McCorrison J."/>
            <person name="Sanka R."/>
            <person name="Torralba M."/>
            <person name="Gillis M."/>
            <person name="Haft D.H."/>
            <person name="Methe B."/>
            <person name="Sutton G."/>
            <person name="Nelson K.E."/>
        </authorList>
    </citation>
    <scope>NUCLEOTIDE SEQUENCE [LARGE SCALE GENOMIC DNA]</scope>
    <source>
        <strain evidence="8 9">DNF00058</strain>
    </source>
</reference>
<accession>A0A096B1R7</accession>
<comment type="similarity">
    <text evidence="5">Belongs to the XseA family.</text>
</comment>
<feature type="domain" description="OB-fold nucleic acid binding" evidence="7">
    <location>
        <begin position="8"/>
        <end position="114"/>
    </location>
</feature>
<dbReference type="InterPro" id="IPR025824">
    <property type="entry name" value="OB-fold_nuc-bd_dom"/>
</dbReference>
<dbReference type="EMBL" id="JRNU01000003">
    <property type="protein sequence ID" value="KGF53035.1"/>
    <property type="molecule type" value="Genomic_DNA"/>
</dbReference>
<evidence type="ECO:0000256" key="4">
    <source>
        <dbReference type="ARBA" id="ARBA00022839"/>
    </source>
</evidence>
<comment type="subcellular location">
    <subcellularLocation>
        <location evidence="5">Cytoplasm</location>
    </subcellularLocation>
</comment>
<evidence type="ECO:0000259" key="7">
    <source>
        <dbReference type="Pfam" id="PF13742"/>
    </source>
</evidence>
<protein>
    <recommendedName>
        <fullName evidence="5">Exodeoxyribonuclease 7 large subunit</fullName>
        <ecNumber evidence="5">3.1.11.6</ecNumber>
    </recommendedName>
</protein>
<keyword evidence="2 5" id="KW-0540">Nuclease</keyword>
<keyword evidence="3 5" id="KW-0378">Hydrolase</keyword>
<dbReference type="InterPro" id="IPR020579">
    <property type="entry name" value="Exonuc_VII_lsu_C"/>
</dbReference>
<dbReference type="GO" id="GO:0003676">
    <property type="term" value="F:nucleic acid binding"/>
    <property type="evidence" value="ECO:0007669"/>
    <property type="project" value="InterPro"/>
</dbReference>
<keyword evidence="1" id="KW-0963">Cytoplasm</keyword>
<comment type="caution">
    <text evidence="8">The sequence shown here is derived from an EMBL/GenBank/DDBJ whole genome shotgun (WGS) entry which is preliminary data.</text>
</comment>
<dbReference type="GO" id="GO:0008855">
    <property type="term" value="F:exodeoxyribonuclease VII activity"/>
    <property type="evidence" value="ECO:0007669"/>
    <property type="project" value="UniProtKB-UniRule"/>
</dbReference>
<name>A0A096B1R7_9BACT</name>
<dbReference type="EC" id="3.1.11.6" evidence="5"/>
<dbReference type="PANTHER" id="PTHR30008:SF0">
    <property type="entry name" value="EXODEOXYRIBONUCLEASE 7 LARGE SUBUNIT"/>
    <property type="match status" value="1"/>
</dbReference>
<evidence type="ECO:0000256" key="5">
    <source>
        <dbReference type="RuleBase" id="RU004355"/>
    </source>
</evidence>
<dbReference type="Pfam" id="PF13742">
    <property type="entry name" value="tRNA_anti_2"/>
    <property type="match status" value="1"/>
</dbReference>
<dbReference type="NCBIfam" id="TIGR00237">
    <property type="entry name" value="xseA"/>
    <property type="match status" value="1"/>
</dbReference>
<proteinExistence type="inferred from homology"/>
<evidence type="ECO:0000256" key="2">
    <source>
        <dbReference type="ARBA" id="ARBA00022722"/>
    </source>
</evidence>
<dbReference type="GO" id="GO:0005737">
    <property type="term" value="C:cytoplasm"/>
    <property type="evidence" value="ECO:0007669"/>
    <property type="project" value="UniProtKB-SubCell"/>
</dbReference>
<organism evidence="8 9">
    <name type="scientific">Prevotella amnii DNF00058</name>
    <dbReference type="NCBI Taxonomy" id="1401066"/>
    <lineage>
        <taxon>Bacteria</taxon>
        <taxon>Pseudomonadati</taxon>
        <taxon>Bacteroidota</taxon>
        <taxon>Bacteroidia</taxon>
        <taxon>Bacteroidales</taxon>
        <taxon>Prevotellaceae</taxon>
        <taxon>Prevotella</taxon>
    </lineage>
</organism>
<dbReference type="RefSeq" id="WP_036854038.1">
    <property type="nucleotide sequence ID" value="NZ_JRNU01000003.1"/>
</dbReference>
<dbReference type="AlphaFoldDB" id="A0A096B1R7"/>
<dbReference type="OrthoDB" id="9802795at2"/>
<dbReference type="Pfam" id="PF02601">
    <property type="entry name" value="Exonuc_VII_L"/>
    <property type="match status" value="1"/>
</dbReference>
<evidence type="ECO:0000256" key="1">
    <source>
        <dbReference type="ARBA" id="ARBA00022490"/>
    </source>
</evidence>
<dbReference type="PANTHER" id="PTHR30008">
    <property type="entry name" value="EXODEOXYRIBONUCLEASE 7 LARGE SUBUNIT"/>
    <property type="match status" value="1"/>
</dbReference>
<dbReference type="Proteomes" id="UP000029614">
    <property type="component" value="Unassembled WGS sequence"/>
</dbReference>
<dbReference type="GO" id="GO:0009318">
    <property type="term" value="C:exodeoxyribonuclease VII complex"/>
    <property type="evidence" value="ECO:0007669"/>
    <property type="project" value="UniProtKB-UniRule"/>
</dbReference>
<feature type="domain" description="Exonuclease VII large subunit C-terminal" evidence="6">
    <location>
        <begin position="139"/>
        <end position="431"/>
    </location>
</feature>
<keyword evidence="9" id="KW-1185">Reference proteome</keyword>
<dbReference type="InterPro" id="IPR003753">
    <property type="entry name" value="Exonuc_VII_L"/>
</dbReference>